<proteinExistence type="predicted"/>
<evidence type="ECO:0000313" key="2">
    <source>
        <dbReference type="Proteomes" id="UP000271889"/>
    </source>
</evidence>
<organism evidence="1 2">
    <name type="scientific">Cylicostephanus goldi</name>
    <name type="common">Nematode worm</name>
    <dbReference type="NCBI Taxonomy" id="71465"/>
    <lineage>
        <taxon>Eukaryota</taxon>
        <taxon>Metazoa</taxon>
        <taxon>Ecdysozoa</taxon>
        <taxon>Nematoda</taxon>
        <taxon>Chromadorea</taxon>
        <taxon>Rhabditida</taxon>
        <taxon>Rhabditina</taxon>
        <taxon>Rhabditomorpha</taxon>
        <taxon>Strongyloidea</taxon>
        <taxon>Strongylidae</taxon>
        <taxon>Cylicostephanus</taxon>
    </lineage>
</organism>
<gene>
    <name evidence="1" type="ORF">CGOC_LOCUS7996</name>
</gene>
<dbReference type="EMBL" id="UYRV01028610">
    <property type="protein sequence ID" value="VDK82577.1"/>
    <property type="molecule type" value="Genomic_DNA"/>
</dbReference>
<evidence type="ECO:0000313" key="1">
    <source>
        <dbReference type="EMBL" id="VDK82577.1"/>
    </source>
</evidence>
<sequence>MPAELQSTTSQPQARTPVSIYEMQHWLRVKGGEYIRVTEDTKADAEREPNSYEPKYIDRKTQPKFQLGRTDTYKFEIDAMGPGGIQQLLARHEDELDVPIEYVRTLTYDFEAGKRVDDTALVAKHAQGTLNVDPMSGDDIAPIKFTCTGDEMATYQLKKSPTLPIEIDGKTYELALGNFTFILDARTWLKECESLQSITDTDEVMDALEALSERARIMIESAVGKNAAQELIGEAHRLDLYRIMDVMNILA</sequence>
<name>A0A3P6TBZ2_CYLGO</name>
<dbReference type="Proteomes" id="UP000271889">
    <property type="component" value="Unassembled WGS sequence"/>
</dbReference>
<accession>A0A3P6TBZ2</accession>
<feature type="non-terminal residue" evidence="1">
    <location>
        <position position="251"/>
    </location>
</feature>
<dbReference type="AlphaFoldDB" id="A0A3P6TBZ2"/>
<reference evidence="1 2" key="1">
    <citation type="submission" date="2018-11" db="EMBL/GenBank/DDBJ databases">
        <authorList>
            <consortium name="Pathogen Informatics"/>
        </authorList>
    </citation>
    <scope>NUCLEOTIDE SEQUENCE [LARGE SCALE GENOMIC DNA]</scope>
</reference>
<keyword evidence="2" id="KW-1185">Reference proteome</keyword>
<protein>
    <submittedName>
        <fullName evidence="1">Uncharacterized protein</fullName>
    </submittedName>
</protein>